<dbReference type="Pfam" id="PF05433">
    <property type="entry name" value="Rick_17kDa_Anti"/>
    <property type="match status" value="1"/>
</dbReference>
<name>A0A0S4UG56_RALSL</name>
<protein>
    <submittedName>
        <fullName evidence="2">Lipoprotein (Modular protein)</fullName>
    </submittedName>
</protein>
<dbReference type="InterPro" id="IPR008816">
    <property type="entry name" value="Gly_zipper_2TM_dom"/>
</dbReference>
<dbReference type="GO" id="GO:0019867">
    <property type="term" value="C:outer membrane"/>
    <property type="evidence" value="ECO:0007669"/>
    <property type="project" value="InterPro"/>
</dbReference>
<dbReference type="EMBL" id="LN899821">
    <property type="protein sequence ID" value="CUV20770.1"/>
    <property type="molecule type" value="Genomic_DNA"/>
</dbReference>
<organism evidence="2">
    <name type="scientific">Ralstonia solanacearum</name>
    <name type="common">Pseudomonas solanacearum</name>
    <dbReference type="NCBI Taxonomy" id="305"/>
    <lineage>
        <taxon>Bacteria</taxon>
        <taxon>Pseudomonadati</taxon>
        <taxon>Pseudomonadota</taxon>
        <taxon>Betaproteobacteria</taxon>
        <taxon>Burkholderiales</taxon>
        <taxon>Burkholderiaceae</taxon>
        <taxon>Ralstonia</taxon>
        <taxon>Ralstonia solanacearum species complex</taxon>
    </lineage>
</organism>
<dbReference type="AlphaFoldDB" id="A0A0S4UG56"/>
<evidence type="ECO:0000313" key="2">
    <source>
        <dbReference type="EMBL" id="CUV20770.1"/>
    </source>
</evidence>
<feature type="domain" description="Glycine zipper 2TM" evidence="1">
    <location>
        <begin position="155"/>
        <end position="193"/>
    </location>
</feature>
<reference evidence="2" key="1">
    <citation type="submission" date="2015-10" db="EMBL/GenBank/DDBJ databases">
        <authorList>
            <person name="Gilbert D.G."/>
        </authorList>
    </citation>
    <scope>NUCLEOTIDE SEQUENCE</scope>
    <source>
        <strain evidence="2">Phyl III-seqv23</strain>
    </source>
</reference>
<sequence length="194" mass="20125">MPECAGALLFCDPSVVCGQDPVGSVPYRSRSVIALGRSSYIAASMREDSAASGTRPTRLPPYRHLSSERGSWFPRHSRDTYLLPQGWPDGLYAVHGLYRKFKSRFDVLRNKMLEGAIETEVHKMRNARIAGLCGAMLLIATLTSGCAGMSRRGADTAIGAGVGGVAGAALTGGSAAGTVGGAAVGGVVGNQIGK</sequence>
<keyword evidence="2" id="KW-0449">Lipoprotein</keyword>
<gene>
    <name evidence="2" type="ORF">PSS4_v1_1720012</name>
</gene>
<evidence type="ECO:0000259" key="1">
    <source>
        <dbReference type="Pfam" id="PF05433"/>
    </source>
</evidence>
<accession>A0A0S4UG56</accession>
<proteinExistence type="predicted"/>